<dbReference type="GO" id="GO:0005912">
    <property type="term" value="C:adherens junction"/>
    <property type="evidence" value="ECO:0007669"/>
    <property type="project" value="TreeGrafter"/>
</dbReference>
<evidence type="ECO:0000256" key="3">
    <source>
        <dbReference type="ARBA" id="ARBA00023038"/>
    </source>
</evidence>
<evidence type="ECO:0000313" key="8">
    <source>
        <dbReference type="Proteomes" id="UP000276133"/>
    </source>
</evidence>
<dbReference type="SUPFAM" id="SSF57716">
    <property type="entry name" value="Glucocorticoid receptor-like (DNA-binding domain)"/>
    <property type="match status" value="2"/>
</dbReference>
<organism evidence="7 8">
    <name type="scientific">Brachionus plicatilis</name>
    <name type="common">Marine rotifer</name>
    <name type="synonym">Brachionus muelleri</name>
    <dbReference type="NCBI Taxonomy" id="10195"/>
    <lineage>
        <taxon>Eukaryota</taxon>
        <taxon>Metazoa</taxon>
        <taxon>Spiralia</taxon>
        <taxon>Gnathifera</taxon>
        <taxon>Rotifera</taxon>
        <taxon>Eurotatoria</taxon>
        <taxon>Monogononta</taxon>
        <taxon>Pseudotrocha</taxon>
        <taxon>Ploima</taxon>
        <taxon>Brachionidae</taxon>
        <taxon>Brachionus</taxon>
    </lineage>
</organism>
<dbReference type="GO" id="GO:0035331">
    <property type="term" value="P:negative regulation of hippo signaling"/>
    <property type="evidence" value="ECO:0007669"/>
    <property type="project" value="TreeGrafter"/>
</dbReference>
<evidence type="ECO:0000313" key="7">
    <source>
        <dbReference type="EMBL" id="RNA06880.1"/>
    </source>
</evidence>
<dbReference type="PROSITE" id="PS50023">
    <property type="entry name" value="LIM_DOMAIN_2"/>
    <property type="match status" value="3"/>
</dbReference>
<dbReference type="InterPro" id="IPR047247">
    <property type="entry name" value="Ajuba-like_LIM2"/>
</dbReference>
<dbReference type="InterPro" id="IPR047172">
    <property type="entry name" value="Ajuba-like"/>
</dbReference>
<proteinExistence type="predicted"/>
<dbReference type="Pfam" id="PF00412">
    <property type="entry name" value="LIM"/>
    <property type="match status" value="3"/>
</dbReference>
<dbReference type="GO" id="GO:0005667">
    <property type="term" value="C:transcription regulator complex"/>
    <property type="evidence" value="ECO:0007669"/>
    <property type="project" value="TreeGrafter"/>
</dbReference>
<evidence type="ECO:0000259" key="6">
    <source>
        <dbReference type="PROSITE" id="PS50023"/>
    </source>
</evidence>
<feature type="domain" description="LIM zinc-binding" evidence="6">
    <location>
        <begin position="232"/>
        <end position="300"/>
    </location>
</feature>
<dbReference type="GO" id="GO:0005634">
    <property type="term" value="C:nucleus"/>
    <property type="evidence" value="ECO:0007669"/>
    <property type="project" value="TreeGrafter"/>
</dbReference>
<dbReference type="InterPro" id="IPR001781">
    <property type="entry name" value="Znf_LIM"/>
</dbReference>
<dbReference type="STRING" id="10195.A0A3M7Q635"/>
<feature type="non-terminal residue" evidence="7">
    <location>
        <position position="1"/>
    </location>
</feature>
<evidence type="ECO:0000256" key="5">
    <source>
        <dbReference type="SAM" id="MobiDB-lite"/>
    </source>
</evidence>
<evidence type="ECO:0000256" key="2">
    <source>
        <dbReference type="ARBA" id="ARBA00022833"/>
    </source>
</evidence>
<dbReference type="CDD" id="cd09355">
    <property type="entry name" value="LIM2_Ajuba_like"/>
    <property type="match status" value="1"/>
</dbReference>
<keyword evidence="1 4" id="KW-0479">Metal-binding</keyword>
<sequence length="332" mass="37251">HYFDSLKGSKKKRDNPSVDDNPAAAAAAASSCASPSFHSLPNHCDESAQRHKLIKFSTSNSKLNEPGAKLKFTHEIEKELSNLTLSIEKEIKKQYEGPDEALDYYGDCHKCNKPVYERENACLAMGCIFHTGCFVCVSCGRELRAKSFYYLNNQVYCEEDYLYSGFLENAEKCDVCGHIIVDSILQAMGKSYHPGCFRCYSCNECLDGLPFTLDVNGRVYCIRDFYRLFAPKCSACGLPITPAHGTSETVRVVSMEKDFHLECYCCEECGLQLSDEADKRCYPLGRSLLCYACHFKRLEFRDSMLLNNLVLNRSAIGSGNSPNASVQFSKKL</sequence>
<feature type="domain" description="LIM zinc-binding" evidence="6">
    <location>
        <begin position="171"/>
        <end position="231"/>
    </location>
</feature>
<dbReference type="GO" id="GO:0000932">
    <property type="term" value="C:P-body"/>
    <property type="evidence" value="ECO:0007669"/>
    <property type="project" value="TreeGrafter"/>
</dbReference>
<comment type="caution">
    <text evidence="7">The sequence shown here is derived from an EMBL/GenBank/DDBJ whole genome shotgun (WGS) entry which is preliminary data.</text>
</comment>
<dbReference type="OrthoDB" id="25414at2759"/>
<dbReference type="EMBL" id="REGN01007241">
    <property type="protein sequence ID" value="RNA06880.1"/>
    <property type="molecule type" value="Genomic_DNA"/>
</dbReference>
<dbReference type="GO" id="GO:0003714">
    <property type="term" value="F:transcription corepressor activity"/>
    <property type="evidence" value="ECO:0007669"/>
    <property type="project" value="TreeGrafter"/>
</dbReference>
<dbReference type="GO" id="GO:0007010">
    <property type="term" value="P:cytoskeleton organization"/>
    <property type="evidence" value="ECO:0007669"/>
    <property type="project" value="TreeGrafter"/>
</dbReference>
<dbReference type="PANTHER" id="PTHR24219:SF4">
    <property type="entry name" value="LIM DOMAIN-CONTAINING PROTEIN JUB"/>
    <property type="match status" value="1"/>
</dbReference>
<evidence type="ECO:0000256" key="4">
    <source>
        <dbReference type="PROSITE-ProRule" id="PRU00125"/>
    </source>
</evidence>
<name>A0A3M7Q635_BRAPC</name>
<dbReference type="SMART" id="SM00132">
    <property type="entry name" value="LIM"/>
    <property type="match status" value="3"/>
</dbReference>
<keyword evidence="2 4" id="KW-0862">Zinc</keyword>
<gene>
    <name evidence="7" type="ORF">BpHYR1_004211</name>
</gene>
<dbReference type="PROSITE" id="PS00478">
    <property type="entry name" value="LIM_DOMAIN_1"/>
    <property type="match status" value="1"/>
</dbReference>
<protein>
    <submittedName>
        <fullName evidence="7">LIM domain-containing</fullName>
    </submittedName>
</protein>
<keyword evidence="8" id="KW-1185">Reference proteome</keyword>
<reference evidence="7 8" key="1">
    <citation type="journal article" date="2018" name="Sci. Rep.">
        <title>Genomic signatures of local adaptation to the degree of environmental predictability in rotifers.</title>
        <authorList>
            <person name="Franch-Gras L."/>
            <person name="Hahn C."/>
            <person name="Garcia-Roger E.M."/>
            <person name="Carmona M.J."/>
            <person name="Serra M."/>
            <person name="Gomez A."/>
        </authorList>
    </citation>
    <scope>NUCLEOTIDE SEQUENCE [LARGE SCALE GENOMIC DNA]</scope>
    <source>
        <strain evidence="7">HYR1</strain>
    </source>
</reference>
<feature type="domain" description="LIM zinc-binding" evidence="6">
    <location>
        <begin position="106"/>
        <end position="167"/>
    </location>
</feature>
<evidence type="ECO:0000256" key="1">
    <source>
        <dbReference type="ARBA" id="ARBA00022723"/>
    </source>
</evidence>
<dbReference type="Proteomes" id="UP000276133">
    <property type="component" value="Unassembled WGS sequence"/>
</dbReference>
<dbReference type="FunFam" id="2.10.110.10:FF:000037">
    <property type="entry name" value="LIM domain-containing protein 1"/>
    <property type="match status" value="1"/>
</dbReference>
<accession>A0A3M7Q635</accession>
<dbReference type="AlphaFoldDB" id="A0A3M7Q635"/>
<dbReference type="GO" id="GO:0001666">
    <property type="term" value="P:response to hypoxia"/>
    <property type="evidence" value="ECO:0007669"/>
    <property type="project" value="TreeGrafter"/>
</dbReference>
<dbReference type="GO" id="GO:0046872">
    <property type="term" value="F:metal ion binding"/>
    <property type="evidence" value="ECO:0007669"/>
    <property type="project" value="UniProtKB-KW"/>
</dbReference>
<keyword evidence="3 4" id="KW-0440">LIM domain</keyword>
<feature type="region of interest" description="Disordered" evidence="5">
    <location>
        <begin position="1"/>
        <end position="23"/>
    </location>
</feature>
<dbReference type="Gene3D" id="2.10.110.10">
    <property type="entry name" value="Cysteine Rich Protein"/>
    <property type="match status" value="3"/>
</dbReference>
<dbReference type="PANTHER" id="PTHR24219">
    <property type="entry name" value="LIM DOMAIN-CONTAINING PROTEIN JUB"/>
    <property type="match status" value="1"/>
</dbReference>